<dbReference type="EMBL" id="JACHJV010000001">
    <property type="protein sequence ID" value="MBB4922269.1"/>
    <property type="molecule type" value="Genomic_DNA"/>
</dbReference>
<evidence type="ECO:0000313" key="1">
    <source>
        <dbReference type="EMBL" id="MBB4922269.1"/>
    </source>
</evidence>
<reference evidence="1 2" key="1">
    <citation type="submission" date="2020-08" db="EMBL/GenBank/DDBJ databases">
        <title>Sequencing the genomes of 1000 actinobacteria strains.</title>
        <authorList>
            <person name="Klenk H.-P."/>
        </authorList>
    </citation>
    <scope>NUCLEOTIDE SEQUENCE [LARGE SCALE GENOMIC DNA]</scope>
    <source>
        <strain evidence="1 2">DSM 41654</strain>
    </source>
</reference>
<sequence length="148" mass="15259">MPIPPPRAGVPMPNFTATQELFRADGLTLNGNSDTVTANVKNQVNNATGGLIDVSSVANGLLVVNVANAPSGSSPGLAVFFDVQDAYGNWCLTSNPTAISGAVLNFAAVVYGQISTGYNLTYAGRIRWVVTGTGGPMFSGVSFSLFGR</sequence>
<name>A0A7W7QYW0_KITKI</name>
<dbReference type="RefSeq" id="WP_184934471.1">
    <property type="nucleotide sequence ID" value="NZ_JACHJV010000001.1"/>
</dbReference>
<gene>
    <name evidence="1" type="ORF">FHR34_001262</name>
</gene>
<accession>A0A7W7QYW0</accession>
<comment type="caution">
    <text evidence="1">The sequence shown here is derived from an EMBL/GenBank/DDBJ whole genome shotgun (WGS) entry which is preliminary data.</text>
</comment>
<dbReference type="Proteomes" id="UP000540506">
    <property type="component" value="Unassembled WGS sequence"/>
</dbReference>
<dbReference type="AlphaFoldDB" id="A0A7W7QYW0"/>
<protein>
    <submittedName>
        <fullName evidence="1">Uncharacterized protein</fullName>
    </submittedName>
</protein>
<keyword evidence="2" id="KW-1185">Reference proteome</keyword>
<proteinExistence type="predicted"/>
<evidence type="ECO:0000313" key="2">
    <source>
        <dbReference type="Proteomes" id="UP000540506"/>
    </source>
</evidence>
<organism evidence="1 2">
    <name type="scientific">Kitasatospora kifunensis</name>
    <name type="common">Streptomyces kifunensis</name>
    <dbReference type="NCBI Taxonomy" id="58351"/>
    <lineage>
        <taxon>Bacteria</taxon>
        <taxon>Bacillati</taxon>
        <taxon>Actinomycetota</taxon>
        <taxon>Actinomycetes</taxon>
        <taxon>Kitasatosporales</taxon>
        <taxon>Streptomycetaceae</taxon>
        <taxon>Kitasatospora</taxon>
    </lineage>
</organism>